<keyword evidence="2" id="KW-0472">Membrane</keyword>
<dbReference type="RefSeq" id="WP_151970693.1">
    <property type="nucleotide sequence ID" value="NZ_AP019860.1"/>
</dbReference>
<reference evidence="3 4" key="1">
    <citation type="submission" date="2019-08" db="EMBL/GenBank/DDBJ databases">
        <title>Complete genome sequence of Candidatus Uab amorphum.</title>
        <authorList>
            <person name="Shiratori T."/>
            <person name="Suzuki S."/>
            <person name="Kakizawa Y."/>
            <person name="Ishida K."/>
        </authorList>
    </citation>
    <scope>NUCLEOTIDE SEQUENCE [LARGE SCALE GENOMIC DNA]</scope>
    <source>
        <strain evidence="3 4">SRT547</strain>
    </source>
</reference>
<organism evidence="3 4">
    <name type="scientific">Uabimicrobium amorphum</name>
    <dbReference type="NCBI Taxonomy" id="2596890"/>
    <lineage>
        <taxon>Bacteria</taxon>
        <taxon>Pseudomonadati</taxon>
        <taxon>Planctomycetota</taxon>
        <taxon>Candidatus Uabimicrobiia</taxon>
        <taxon>Candidatus Uabimicrobiales</taxon>
        <taxon>Candidatus Uabimicrobiaceae</taxon>
        <taxon>Candidatus Uabimicrobium</taxon>
    </lineage>
</organism>
<keyword evidence="1" id="KW-0175">Coiled coil</keyword>
<keyword evidence="2" id="KW-0812">Transmembrane</keyword>
<name>A0A5S9F5A2_UABAM</name>
<dbReference type="EMBL" id="AP019860">
    <property type="protein sequence ID" value="BBM86647.1"/>
    <property type="molecule type" value="Genomic_DNA"/>
</dbReference>
<evidence type="ECO:0000313" key="3">
    <source>
        <dbReference type="EMBL" id="BBM86647.1"/>
    </source>
</evidence>
<feature type="transmembrane region" description="Helical" evidence="2">
    <location>
        <begin position="20"/>
        <end position="38"/>
    </location>
</feature>
<dbReference type="Proteomes" id="UP000326354">
    <property type="component" value="Chromosome"/>
</dbReference>
<keyword evidence="4" id="KW-1185">Reference proteome</keyword>
<feature type="transmembrane region" description="Helical" evidence="2">
    <location>
        <begin position="72"/>
        <end position="91"/>
    </location>
</feature>
<proteinExistence type="predicted"/>
<evidence type="ECO:0000256" key="2">
    <source>
        <dbReference type="SAM" id="Phobius"/>
    </source>
</evidence>
<protein>
    <submittedName>
        <fullName evidence="3">Uncharacterized protein</fullName>
    </submittedName>
</protein>
<accession>A0A5S9F5A2</accession>
<evidence type="ECO:0000256" key="1">
    <source>
        <dbReference type="SAM" id="Coils"/>
    </source>
</evidence>
<evidence type="ECO:0000313" key="4">
    <source>
        <dbReference type="Proteomes" id="UP000326354"/>
    </source>
</evidence>
<keyword evidence="2" id="KW-1133">Transmembrane helix</keyword>
<dbReference type="AlphaFoldDB" id="A0A5S9F5A2"/>
<feature type="coiled-coil region" evidence="1">
    <location>
        <begin position="84"/>
        <end position="137"/>
    </location>
</feature>
<sequence length="143" mass="16732">MEYLYYLYNNIDVIRDWVNLAFIAIPTVMAIFAIYSAMEHGKQYNEMNSSKKRGAAAVKNKYMKEKFKAGKIYLIAISCLCVYIVVVRIQYQLAEKKIQQLESSYKTDVEEAIKVEKRLLKMELQAIKSENEKLKTQLKKSQK</sequence>
<gene>
    <name evidence="3" type="ORF">UABAM_05033</name>
</gene>
<dbReference type="KEGG" id="uam:UABAM_05033"/>